<dbReference type="Proteomes" id="UP001311730">
    <property type="component" value="Unassembled WGS sequence"/>
</dbReference>
<comment type="caution">
    <text evidence="1">The sequence shown here is derived from an EMBL/GenBank/DDBJ whole genome shotgun (WGS) entry which is preliminary data.</text>
</comment>
<name>A0ABU5Z9D6_9FLAO</name>
<gene>
    <name evidence="1" type="ORF">VJJ08_06755</name>
</gene>
<evidence type="ECO:0000313" key="1">
    <source>
        <dbReference type="EMBL" id="MEB3074993.1"/>
    </source>
</evidence>
<evidence type="ECO:0008006" key="3">
    <source>
        <dbReference type="Google" id="ProtNLM"/>
    </source>
</evidence>
<dbReference type="RefSeq" id="WP_323983273.1">
    <property type="nucleotide sequence ID" value="NZ_JAYKBW010000007.1"/>
</dbReference>
<organism evidence="1 2">
    <name type="scientific">Capnocytophaga gingivalis</name>
    <dbReference type="NCBI Taxonomy" id="1017"/>
    <lineage>
        <taxon>Bacteria</taxon>
        <taxon>Pseudomonadati</taxon>
        <taxon>Bacteroidota</taxon>
        <taxon>Flavobacteriia</taxon>
        <taxon>Flavobacteriales</taxon>
        <taxon>Flavobacteriaceae</taxon>
        <taxon>Capnocytophaga</taxon>
    </lineage>
</organism>
<dbReference type="EMBL" id="JAYKBW010000007">
    <property type="protein sequence ID" value="MEB3074993.1"/>
    <property type="molecule type" value="Genomic_DNA"/>
</dbReference>
<reference evidence="1 2" key="1">
    <citation type="submission" date="2023-12" db="EMBL/GenBank/DDBJ databases">
        <title>Genomic sequences of Capnocytophaga and Parvimonas strains.</title>
        <authorList>
            <person name="Watt R.M."/>
            <person name="Wang M."/>
            <person name="Yang T."/>
            <person name="Tong W.M."/>
        </authorList>
    </citation>
    <scope>NUCLEOTIDE SEQUENCE [LARGE SCALE GENOMIC DNA]</scope>
    <source>
        <strain evidence="1 2">CCUG 13096</strain>
    </source>
</reference>
<accession>A0ABU5Z9D6</accession>
<sequence>MAYTDSNDTAWGKVVFKYGAPGAGGSMGTVLKTLGVVKEDSYSLETEDGKEYKFTAIGGEVIDQLKGEPTLKAKLTVKNLNKALISEIWDVEESGDNLIVKSLISTKKFSVSITPVTSGSEKIDIFYCSMSGKPTYRGEDGYCVDLEMTIIKTAKGLFSIGRVA</sequence>
<keyword evidence="2" id="KW-1185">Reference proteome</keyword>
<proteinExistence type="predicted"/>
<evidence type="ECO:0000313" key="2">
    <source>
        <dbReference type="Proteomes" id="UP001311730"/>
    </source>
</evidence>
<protein>
    <recommendedName>
        <fullName evidence="3">Phage tail protein</fullName>
    </recommendedName>
</protein>